<gene>
    <name evidence="1" type="ORF">PYW07_013479</name>
</gene>
<organism evidence="1 2">
    <name type="scientific">Mythimna separata</name>
    <name type="common">Oriental armyworm</name>
    <name type="synonym">Pseudaletia separata</name>
    <dbReference type="NCBI Taxonomy" id="271217"/>
    <lineage>
        <taxon>Eukaryota</taxon>
        <taxon>Metazoa</taxon>
        <taxon>Ecdysozoa</taxon>
        <taxon>Arthropoda</taxon>
        <taxon>Hexapoda</taxon>
        <taxon>Insecta</taxon>
        <taxon>Pterygota</taxon>
        <taxon>Neoptera</taxon>
        <taxon>Endopterygota</taxon>
        <taxon>Lepidoptera</taxon>
        <taxon>Glossata</taxon>
        <taxon>Ditrysia</taxon>
        <taxon>Noctuoidea</taxon>
        <taxon>Noctuidae</taxon>
        <taxon>Noctuinae</taxon>
        <taxon>Hadenini</taxon>
        <taxon>Mythimna</taxon>
    </lineage>
</organism>
<sequence>MIFLFDGFDEICPHYMNVAIKCIEVVSKHRQKHTTWVTSRSYSEIKILLQGAFGDPYSMTHMSFKEKYEYLNKIWEANLVLEEFCKTQLQNVQSFLKFMSKIQYFMLAKFEWSLHEVYMNAWFYLKSQINYTNQPSEDQSFSVKYDFEHVSRAILEQLEKLCFDYEEVADHTPLHVFLKACFFINNIKSVNKNSHMKPFAKWHHDNNMFTFYQNYLETSLKTIRYENKNKMDIFNPDIMIAYEKELADCIVKHKKLAAYAIFNQDVEKLFNEKELEEIKETIKRVEKGEDKTGLICGVANDIPIFIHMTFTEYFAAEYVCDLLKNEKDSENQRQMIQFIFNLMVSRSNFANIRTIIDRKITTDMKMNIILENNKEMIGELFEEWVTQMDDECVLSSVKGLLETFTDTFFNSTSTLLTNTDSVDQMKSLWRMVVKECYFGYK</sequence>
<evidence type="ECO:0000313" key="1">
    <source>
        <dbReference type="EMBL" id="KAJ8704185.1"/>
    </source>
</evidence>
<accession>A0AAD8DKI5</accession>
<protein>
    <recommendedName>
        <fullName evidence="3">NACHT domain-containing protein</fullName>
    </recommendedName>
</protein>
<keyword evidence="2" id="KW-1185">Reference proteome</keyword>
<evidence type="ECO:0008006" key="3">
    <source>
        <dbReference type="Google" id="ProtNLM"/>
    </source>
</evidence>
<name>A0AAD8DKI5_MYTSE</name>
<proteinExistence type="predicted"/>
<dbReference type="AlphaFoldDB" id="A0AAD8DKI5"/>
<dbReference type="Proteomes" id="UP001231518">
    <property type="component" value="Chromosome 31"/>
</dbReference>
<evidence type="ECO:0000313" key="2">
    <source>
        <dbReference type="Proteomes" id="UP001231518"/>
    </source>
</evidence>
<reference evidence="1" key="1">
    <citation type="submission" date="2023-03" db="EMBL/GenBank/DDBJ databases">
        <title>Chromosome-level genomes of two armyworms, Mythimna separata and Mythimna loreyi, provide insights into the biosynthesis and reception of sex pheromones.</title>
        <authorList>
            <person name="Zhao H."/>
        </authorList>
    </citation>
    <scope>NUCLEOTIDE SEQUENCE</scope>
    <source>
        <strain evidence="1">BeijingLab</strain>
        <tissue evidence="1">Pupa</tissue>
    </source>
</reference>
<comment type="caution">
    <text evidence="1">The sequence shown here is derived from an EMBL/GenBank/DDBJ whole genome shotgun (WGS) entry which is preliminary data.</text>
</comment>
<dbReference type="EMBL" id="JARGEI010000032">
    <property type="protein sequence ID" value="KAJ8704185.1"/>
    <property type="molecule type" value="Genomic_DNA"/>
</dbReference>